<dbReference type="InterPro" id="IPR014757">
    <property type="entry name" value="Tscrpt_reg_IclR_C"/>
</dbReference>
<evidence type="ECO:0000313" key="2">
    <source>
        <dbReference type="EMBL" id="MBP1934448.1"/>
    </source>
</evidence>
<proteinExistence type="predicted"/>
<dbReference type="Gene3D" id="3.30.450.40">
    <property type="match status" value="1"/>
</dbReference>
<comment type="caution">
    <text evidence="2">The sequence shown here is derived from an EMBL/GenBank/DDBJ whole genome shotgun (WGS) entry which is preliminary data.</text>
</comment>
<dbReference type="PANTHER" id="PTHR30136">
    <property type="entry name" value="HELIX-TURN-HELIX TRANSCRIPTIONAL REGULATOR, ICLR FAMILY"/>
    <property type="match status" value="1"/>
</dbReference>
<dbReference type="PROSITE" id="PS51078">
    <property type="entry name" value="ICLR_ED"/>
    <property type="match status" value="1"/>
</dbReference>
<dbReference type="EMBL" id="JAGGKT010000021">
    <property type="protein sequence ID" value="MBP1934448.1"/>
    <property type="molecule type" value="Genomic_DNA"/>
</dbReference>
<dbReference type="Pfam" id="PF01614">
    <property type="entry name" value="IclR_C"/>
    <property type="match status" value="1"/>
</dbReference>
<keyword evidence="3" id="KW-1185">Reference proteome</keyword>
<dbReference type="Proteomes" id="UP001519343">
    <property type="component" value="Unassembled WGS sequence"/>
</dbReference>
<keyword evidence="2" id="KW-0238">DNA-binding</keyword>
<evidence type="ECO:0000259" key="1">
    <source>
        <dbReference type="PROSITE" id="PS51078"/>
    </source>
</evidence>
<feature type="domain" description="IclR-ED" evidence="1">
    <location>
        <begin position="2"/>
        <end position="184"/>
    </location>
</feature>
<name>A0ABS4GVY5_9BACL</name>
<sequence>MNIMGTYRKIYNSIDIRRVALPYMQELAGKYGETSYLTTIDYSKYEGIVLEKIESNKTLIVVRPVGSNFPLYASATGKSLLSGLTDEELDNYFEHVQLIPFTERTLASREKLKEEIELIRHRGYATTHEEMGDGASAISSPIRNYQDKVVAAISLAGPSQRMMDQIPYIVPEVKSIAEMISKVL</sequence>
<dbReference type="InterPro" id="IPR050707">
    <property type="entry name" value="HTH_MetabolicPath_Reg"/>
</dbReference>
<evidence type="ECO:0000313" key="3">
    <source>
        <dbReference type="Proteomes" id="UP001519343"/>
    </source>
</evidence>
<dbReference type="PANTHER" id="PTHR30136:SF24">
    <property type="entry name" value="HTH-TYPE TRANSCRIPTIONAL REPRESSOR ALLR"/>
    <property type="match status" value="1"/>
</dbReference>
<dbReference type="GO" id="GO:0003677">
    <property type="term" value="F:DNA binding"/>
    <property type="evidence" value="ECO:0007669"/>
    <property type="project" value="UniProtKB-KW"/>
</dbReference>
<protein>
    <submittedName>
        <fullName evidence="2">DNA-binding IclR family transcriptional regulator</fullName>
    </submittedName>
</protein>
<reference evidence="2 3" key="1">
    <citation type="submission" date="2021-03" db="EMBL/GenBank/DDBJ databases">
        <title>Genomic Encyclopedia of Type Strains, Phase IV (KMG-IV): sequencing the most valuable type-strain genomes for metagenomic binning, comparative biology and taxonomic classification.</title>
        <authorList>
            <person name="Goeker M."/>
        </authorList>
    </citation>
    <scope>NUCLEOTIDE SEQUENCE [LARGE SCALE GENOMIC DNA]</scope>
    <source>
        <strain evidence="2 3">DSM 24738</strain>
    </source>
</reference>
<organism evidence="2 3">
    <name type="scientific">Ammoniphilus resinae</name>
    <dbReference type="NCBI Taxonomy" id="861532"/>
    <lineage>
        <taxon>Bacteria</taxon>
        <taxon>Bacillati</taxon>
        <taxon>Bacillota</taxon>
        <taxon>Bacilli</taxon>
        <taxon>Bacillales</taxon>
        <taxon>Paenibacillaceae</taxon>
        <taxon>Aneurinibacillus group</taxon>
        <taxon>Ammoniphilus</taxon>
    </lineage>
</organism>
<dbReference type="InterPro" id="IPR029016">
    <property type="entry name" value="GAF-like_dom_sf"/>
</dbReference>
<accession>A0ABS4GVY5</accession>
<dbReference type="SUPFAM" id="SSF55781">
    <property type="entry name" value="GAF domain-like"/>
    <property type="match status" value="1"/>
</dbReference>
<gene>
    <name evidence="2" type="ORF">J2Z37_004468</name>
</gene>